<dbReference type="RefSeq" id="XP_007511148.1">
    <property type="nucleotide sequence ID" value="XM_007511086.1"/>
</dbReference>
<proteinExistence type="inferred from homology"/>
<dbReference type="EMBL" id="FO082270">
    <property type="protein sequence ID" value="CCO66708.1"/>
    <property type="molecule type" value="Genomic_DNA"/>
</dbReference>
<organism evidence="7 8">
    <name type="scientific">Bathycoccus prasinos</name>
    <dbReference type="NCBI Taxonomy" id="41875"/>
    <lineage>
        <taxon>Eukaryota</taxon>
        <taxon>Viridiplantae</taxon>
        <taxon>Chlorophyta</taxon>
        <taxon>Mamiellophyceae</taxon>
        <taxon>Mamiellales</taxon>
        <taxon>Bathycoccaceae</taxon>
        <taxon>Bathycoccus</taxon>
    </lineage>
</organism>
<dbReference type="InterPro" id="IPR001554">
    <property type="entry name" value="Glyco_hydro_14"/>
</dbReference>
<evidence type="ECO:0000256" key="1">
    <source>
        <dbReference type="ARBA" id="ARBA00005652"/>
    </source>
</evidence>
<name>K8F307_9CHLO</name>
<accession>K8F307</accession>
<dbReference type="AlphaFoldDB" id="K8F307"/>
<evidence type="ECO:0000313" key="7">
    <source>
        <dbReference type="EMBL" id="CCO66708.1"/>
    </source>
</evidence>
<keyword evidence="3 5" id="KW-0624">Polysaccharide degradation</keyword>
<evidence type="ECO:0000256" key="6">
    <source>
        <dbReference type="SAM" id="MobiDB-lite"/>
    </source>
</evidence>
<evidence type="ECO:0000313" key="8">
    <source>
        <dbReference type="Proteomes" id="UP000198341"/>
    </source>
</evidence>
<dbReference type="Pfam" id="PF01373">
    <property type="entry name" value="Glyco_hydro_14"/>
    <property type="match status" value="1"/>
</dbReference>
<evidence type="ECO:0000256" key="3">
    <source>
        <dbReference type="ARBA" id="ARBA00023326"/>
    </source>
</evidence>
<dbReference type="Proteomes" id="UP000198341">
    <property type="component" value="Chromosome 9"/>
</dbReference>
<dbReference type="GO" id="GO:0000272">
    <property type="term" value="P:polysaccharide catabolic process"/>
    <property type="evidence" value="ECO:0007669"/>
    <property type="project" value="UniProtKB-KW"/>
</dbReference>
<dbReference type="SUPFAM" id="SSF51445">
    <property type="entry name" value="(Trans)glycosidases"/>
    <property type="match status" value="1"/>
</dbReference>
<dbReference type="EC" id="3.2.1.2" evidence="5"/>
<reference evidence="7 8" key="1">
    <citation type="submission" date="2011-10" db="EMBL/GenBank/DDBJ databases">
        <authorList>
            <person name="Genoscope - CEA"/>
        </authorList>
    </citation>
    <scope>NUCLEOTIDE SEQUENCE [LARGE SCALE GENOMIC DNA]</scope>
    <source>
        <strain evidence="7 8">RCC 1105</strain>
    </source>
</reference>
<dbReference type="Gene3D" id="3.20.20.80">
    <property type="entry name" value="Glycosidases"/>
    <property type="match status" value="1"/>
</dbReference>
<evidence type="ECO:0000256" key="5">
    <source>
        <dbReference type="RuleBase" id="RU000509"/>
    </source>
</evidence>
<protein>
    <recommendedName>
        <fullName evidence="5">Beta-amylase</fullName>
        <ecNumber evidence="5">3.2.1.2</ecNumber>
    </recommendedName>
</protein>
<keyword evidence="2 5" id="KW-0119">Carbohydrate metabolism</keyword>
<keyword evidence="5" id="KW-0378">Hydrolase</keyword>
<evidence type="ECO:0000256" key="4">
    <source>
        <dbReference type="PIRSR" id="PIRSR601554-1"/>
    </source>
</evidence>
<dbReference type="PANTHER" id="PTHR31352">
    <property type="entry name" value="BETA-AMYLASE 1, CHLOROPLASTIC"/>
    <property type="match status" value="1"/>
</dbReference>
<comment type="catalytic activity">
    <reaction evidence="5">
        <text>Hydrolysis of (1-&gt;4)-alpha-D-glucosidic linkages in polysaccharides so as to remove successive maltose units from the non-reducing ends of the chains.</text>
        <dbReference type="EC" id="3.2.1.2"/>
    </reaction>
</comment>
<comment type="similarity">
    <text evidence="1 5">Belongs to the glycosyl hydrolase 14 family.</text>
</comment>
<feature type="region of interest" description="Disordered" evidence="6">
    <location>
        <begin position="32"/>
        <end position="106"/>
    </location>
</feature>
<dbReference type="GO" id="GO:0016161">
    <property type="term" value="F:beta-amylase activity"/>
    <property type="evidence" value="ECO:0007669"/>
    <property type="project" value="UniProtKB-EC"/>
</dbReference>
<keyword evidence="5" id="KW-0326">Glycosidase</keyword>
<dbReference type="PRINTS" id="PR00750">
    <property type="entry name" value="BETAAMYLASE"/>
</dbReference>
<dbReference type="PANTHER" id="PTHR31352:SF1">
    <property type="entry name" value="BETA-AMYLASE 3, CHLOROPLASTIC"/>
    <property type="match status" value="1"/>
</dbReference>
<dbReference type="InterPro" id="IPR017853">
    <property type="entry name" value="GH"/>
</dbReference>
<dbReference type="KEGG" id="bpg:Bathy09g01350"/>
<gene>
    <name evidence="7" type="ORF">Bathy09g01350</name>
</gene>
<sequence>MSALCSCGARTLSATTNEKNVASQKKASLFARTNSQHFLKQQQQRRRRQRNDAFCVRAESSGEEERDDRHRVVATTTTEREGGASSSSGRRTSSQTTSDDNTKRTTIKKKKKNEIIPLFCRLAPDAISITNFLTKSKALKVGFDALRVAGVRGVHVTVFWGIVENEPQVYDWQAYEELFAIVDKVGELEVSVEFAFHARECGGNDGDGCTASLPVWVHEIASREGKEGNPELFYMDQSGLRENAVISLFAEGDESLLPTGDGKTFRSANQCYEEFMASFVNTFEKYFANGTITTATIGAGPNGELRYPAFPEDVWVFPGVGSFQVNDKYALKALQEYANERNCSDWGKSGPHDAGEVNDFGPVSHFFQDNGSWRTDYGQFFLTFYHDQLMKHGERMLQSANRAIREKYSDVALEMRLPNTYWWNHCESRPAQATSGYPRFTDQSRDAYDEAMAMLFRNNAHASVQGGELGDERIANENTTNAQANPEKSVSYVKQAASRKHVEYTLETEALDDFSDESFRRLYAHGMGVDAVCEANCESIFAEDCTLGDCSIAKRTVVGVIGSEMFEKENWKRLCMFQQSMAGFSAWELNKKDFQEEEEQQQNRHLFEELEDEGKESGFVLERVEQSNRTASR</sequence>
<keyword evidence="8" id="KW-1185">Reference proteome</keyword>
<dbReference type="STRING" id="41875.K8F307"/>
<dbReference type="OrthoDB" id="1660156at2759"/>
<dbReference type="GeneID" id="19013642"/>
<dbReference type="eggNOG" id="ENOG502QTBX">
    <property type="taxonomic scope" value="Eukaryota"/>
</dbReference>
<feature type="active site" description="Proton donor" evidence="4">
    <location>
        <position position="304"/>
    </location>
</feature>
<evidence type="ECO:0000256" key="2">
    <source>
        <dbReference type="ARBA" id="ARBA00023277"/>
    </source>
</evidence>
<feature type="active site" description="Proton acceptor" evidence="4">
    <location>
        <position position="507"/>
    </location>
</feature>
<feature type="compositionally biased region" description="Low complexity" evidence="6">
    <location>
        <begin position="83"/>
        <end position="98"/>
    </location>
</feature>